<dbReference type="EMBL" id="CAJZAF010000017">
    <property type="protein sequence ID" value="CAG9176216.1"/>
    <property type="molecule type" value="Genomic_DNA"/>
</dbReference>
<evidence type="ECO:0008006" key="3">
    <source>
        <dbReference type="Google" id="ProtNLM"/>
    </source>
</evidence>
<protein>
    <recommendedName>
        <fullName evidence="3">DUF2188 domain-containing protein</fullName>
    </recommendedName>
</protein>
<dbReference type="Pfam" id="PF09954">
    <property type="entry name" value="DUF2188"/>
    <property type="match status" value="1"/>
</dbReference>
<reference evidence="1 2" key="1">
    <citation type="submission" date="2021-08" db="EMBL/GenBank/DDBJ databases">
        <authorList>
            <person name="Peeters C."/>
        </authorList>
    </citation>
    <scope>NUCLEOTIDE SEQUENCE [LARGE SCALE GENOMIC DNA]</scope>
    <source>
        <strain evidence="1 2">LMG 23994</strain>
    </source>
</reference>
<proteinExistence type="predicted"/>
<keyword evidence="2" id="KW-1185">Reference proteome</keyword>
<evidence type="ECO:0000313" key="1">
    <source>
        <dbReference type="EMBL" id="CAG9176216.1"/>
    </source>
</evidence>
<name>A0ABM8X8A4_9BURK</name>
<accession>A0ABM8X8A4</accession>
<dbReference type="Proteomes" id="UP000701702">
    <property type="component" value="Unassembled WGS sequence"/>
</dbReference>
<sequence length="74" mass="8145">MPNKNIHVVPTHNGWAVQLDGGSGNEHRFTCQKHAIATGTERARQANVALLIHGRDGQIVERSSFETEALEVKD</sequence>
<organism evidence="1 2">
    <name type="scientific">Cupriavidus pinatubonensis</name>
    <dbReference type="NCBI Taxonomy" id="248026"/>
    <lineage>
        <taxon>Bacteria</taxon>
        <taxon>Pseudomonadati</taxon>
        <taxon>Pseudomonadota</taxon>
        <taxon>Betaproteobacteria</taxon>
        <taxon>Burkholderiales</taxon>
        <taxon>Burkholderiaceae</taxon>
        <taxon>Cupriavidus</taxon>
    </lineage>
</organism>
<comment type="caution">
    <text evidence="1">The sequence shown here is derived from an EMBL/GenBank/DDBJ whole genome shotgun (WGS) entry which is preliminary data.</text>
</comment>
<dbReference type="InterPro" id="IPR018691">
    <property type="entry name" value="DUF2188"/>
</dbReference>
<evidence type="ECO:0000313" key="2">
    <source>
        <dbReference type="Proteomes" id="UP000701702"/>
    </source>
</evidence>
<gene>
    <name evidence="1" type="ORF">LMG23994_03327</name>
</gene>
<dbReference type="RefSeq" id="WP_224003603.1">
    <property type="nucleotide sequence ID" value="NZ_CAJZAF010000017.1"/>
</dbReference>